<gene>
    <name evidence="1" type="ORF">A3I18_01295</name>
</gene>
<name>A0A1F5EUB4_9BACT</name>
<comment type="caution">
    <text evidence="1">The sequence shown here is derived from an EMBL/GenBank/DDBJ whole genome shotgun (WGS) entry which is preliminary data.</text>
</comment>
<dbReference type="EMBL" id="MFAD01000002">
    <property type="protein sequence ID" value="OGD70856.1"/>
    <property type="molecule type" value="Genomic_DNA"/>
</dbReference>
<dbReference type="AlphaFoldDB" id="A0A1F5EUB4"/>
<organism evidence="1 2">
    <name type="scientific">Candidatus Campbellbacteria bacterium RIFCSPLOWO2_02_FULL_35_11</name>
    <dbReference type="NCBI Taxonomy" id="1797581"/>
    <lineage>
        <taxon>Bacteria</taxon>
        <taxon>Candidatus Campbelliibacteriota</taxon>
    </lineage>
</organism>
<dbReference type="Proteomes" id="UP000186545">
    <property type="component" value="Unassembled WGS sequence"/>
</dbReference>
<reference evidence="1 2" key="1">
    <citation type="journal article" date="2016" name="Nat. Commun.">
        <title>Thousands of microbial genomes shed light on interconnected biogeochemical processes in an aquifer system.</title>
        <authorList>
            <person name="Anantharaman K."/>
            <person name="Brown C.T."/>
            <person name="Hug L.A."/>
            <person name="Sharon I."/>
            <person name="Castelle C.J."/>
            <person name="Probst A.J."/>
            <person name="Thomas B.C."/>
            <person name="Singh A."/>
            <person name="Wilkins M.J."/>
            <person name="Karaoz U."/>
            <person name="Brodie E.L."/>
            <person name="Williams K.H."/>
            <person name="Hubbard S.S."/>
            <person name="Banfield J.F."/>
        </authorList>
    </citation>
    <scope>NUCLEOTIDE SEQUENCE [LARGE SCALE GENOMIC DNA]</scope>
</reference>
<protein>
    <submittedName>
        <fullName evidence="1">Uncharacterized protein</fullName>
    </submittedName>
</protein>
<accession>A0A1F5EUB4</accession>
<sequence length="72" mass="8367">MVTVTIPKEKIQRQKGVVILPLKEYQKLCKRAALTYYLKDKKAEELDKLVKKGLKEYRQGKCKTLKSLADLD</sequence>
<evidence type="ECO:0000313" key="1">
    <source>
        <dbReference type="EMBL" id="OGD70856.1"/>
    </source>
</evidence>
<proteinExistence type="predicted"/>
<evidence type="ECO:0000313" key="2">
    <source>
        <dbReference type="Proteomes" id="UP000186545"/>
    </source>
</evidence>